<protein>
    <submittedName>
        <fullName evidence="1">Class I SAM-dependent methyltransferase</fullName>
    </submittedName>
</protein>
<keyword evidence="1" id="KW-0489">Methyltransferase</keyword>
<keyword evidence="1" id="KW-0808">Transferase</keyword>
<dbReference type="PANTHER" id="PTHR43861:SF5">
    <property type="entry name" value="BLL5978 PROTEIN"/>
    <property type="match status" value="1"/>
</dbReference>
<dbReference type="PANTHER" id="PTHR43861">
    <property type="entry name" value="TRANS-ACONITATE 2-METHYLTRANSFERASE-RELATED"/>
    <property type="match status" value="1"/>
</dbReference>
<sequence length="321" mass="35601">MMVRIQIFWRRSSRKPRPSNLPLTESPAMNAPASQSCPACQNRLQTGLYPWHLVCSACSYEGSSLLVDIDVHGDREVLDETLREEGLSDLRQSNFRMLAAELDKTLNPPAGTSPTLLDVGCGHGWFLKATSPHFTGLGIEPDARVAEMATAQGVQVRRGFFPDVLEANERFDVISFNDVMEHIPNVNAAFDACVQHLKPGGRILVNSPARTGVLYRISKLMNRLGMRGSFERMWQKGFPSPHVHYFDDDSIRAIGQRAGLMLEKTSTLPSISTSGLYARIRYDRNMSAAKAALIAAILTILNPILQRMPADIKVWTLRAPG</sequence>
<comment type="caution">
    <text evidence="1">The sequence shown here is derived from an EMBL/GenBank/DDBJ whole genome shotgun (WGS) entry which is preliminary data.</text>
</comment>
<organism evidence="1 2">
    <name type="scientific">Lautropia dentalis</name>
    <dbReference type="NCBI Taxonomy" id="2490857"/>
    <lineage>
        <taxon>Bacteria</taxon>
        <taxon>Pseudomonadati</taxon>
        <taxon>Pseudomonadota</taxon>
        <taxon>Betaproteobacteria</taxon>
        <taxon>Burkholderiales</taxon>
        <taxon>Burkholderiaceae</taxon>
        <taxon>Lautropia</taxon>
    </lineage>
</organism>
<accession>A0A3R8LR36</accession>
<gene>
    <name evidence="1" type="ORF">EHV23_01125</name>
</gene>
<dbReference type="InterPro" id="IPR029063">
    <property type="entry name" value="SAM-dependent_MTases_sf"/>
</dbReference>
<dbReference type="GO" id="GO:0032259">
    <property type="term" value="P:methylation"/>
    <property type="evidence" value="ECO:0007669"/>
    <property type="project" value="UniProtKB-KW"/>
</dbReference>
<dbReference type="CDD" id="cd02440">
    <property type="entry name" value="AdoMet_MTases"/>
    <property type="match status" value="1"/>
</dbReference>
<evidence type="ECO:0000313" key="2">
    <source>
        <dbReference type="Proteomes" id="UP000270261"/>
    </source>
</evidence>
<dbReference type="Proteomes" id="UP000270261">
    <property type="component" value="Unassembled WGS sequence"/>
</dbReference>
<dbReference type="GO" id="GO:0008168">
    <property type="term" value="F:methyltransferase activity"/>
    <property type="evidence" value="ECO:0007669"/>
    <property type="project" value="UniProtKB-KW"/>
</dbReference>
<dbReference type="Pfam" id="PF13489">
    <property type="entry name" value="Methyltransf_23"/>
    <property type="match status" value="1"/>
</dbReference>
<dbReference type="AlphaFoldDB" id="A0A3R8LR36"/>
<dbReference type="SUPFAM" id="SSF53335">
    <property type="entry name" value="S-adenosyl-L-methionine-dependent methyltransferases"/>
    <property type="match status" value="1"/>
</dbReference>
<keyword evidence="2" id="KW-1185">Reference proteome</keyword>
<reference evidence="1 2" key="1">
    <citation type="submission" date="2018-11" db="EMBL/GenBank/DDBJ databases">
        <title>Genome sequencing of Lautropia sp. KCOM 2505 (= ChDC F240).</title>
        <authorList>
            <person name="Kook J.-K."/>
            <person name="Park S.-N."/>
            <person name="Lim Y.K."/>
        </authorList>
    </citation>
    <scope>NUCLEOTIDE SEQUENCE [LARGE SCALE GENOMIC DNA]</scope>
    <source>
        <strain evidence="1 2">KCOM 2505</strain>
    </source>
</reference>
<evidence type="ECO:0000313" key="1">
    <source>
        <dbReference type="EMBL" id="RRN44912.1"/>
    </source>
</evidence>
<dbReference type="Gene3D" id="3.40.50.150">
    <property type="entry name" value="Vaccinia Virus protein VP39"/>
    <property type="match status" value="1"/>
</dbReference>
<dbReference type="EMBL" id="RRUE01000001">
    <property type="protein sequence ID" value="RRN44912.1"/>
    <property type="molecule type" value="Genomic_DNA"/>
</dbReference>
<proteinExistence type="predicted"/>
<name>A0A3R8LR36_9BURK</name>